<dbReference type="InterPro" id="IPR017104">
    <property type="entry name" value="AP2_complex_asu"/>
</dbReference>
<proteinExistence type="inferred from homology"/>
<evidence type="ECO:0000256" key="3">
    <source>
        <dbReference type="ARBA" id="ARBA00022583"/>
    </source>
</evidence>
<dbReference type="PANTHER" id="PTHR22780">
    <property type="entry name" value="ADAPTIN, ALPHA/GAMMA/EPSILON"/>
    <property type="match status" value="1"/>
</dbReference>
<comment type="subcellular location">
    <subcellularLocation>
        <location evidence="1">Membrane</location>
        <location evidence="1">Coated pit</location>
        <topology evidence="1">Peripheral membrane protein</topology>
        <orientation evidence="1">Cytoplasmic side</orientation>
    </subcellularLocation>
</comment>
<comment type="similarity">
    <text evidence="7">Belongs to the adaptor complexes large subunit family.</text>
</comment>
<dbReference type="Gene3D" id="3.30.310.10">
    <property type="entry name" value="TATA-Binding Protein"/>
    <property type="match status" value="1"/>
</dbReference>
<organism evidence="10 11">
    <name type="scientific">Neodothiora populina</name>
    <dbReference type="NCBI Taxonomy" id="2781224"/>
    <lineage>
        <taxon>Eukaryota</taxon>
        <taxon>Fungi</taxon>
        <taxon>Dikarya</taxon>
        <taxon>Ascomycota</taxon>
        <taxon>Pezizomycotina</taxon>
        <taxon>Dothideomycetes</taxon>
        <taxon>Dothideomycetidae</taxon>
        <taxon>Dothideales</taxon>
        <taxon>Dothioraceae</taxon>
        <taxon>Neodothiora</taxon>
    </lineage>
</organism>
<dbReference type="InterPro" id="IPR016024">
    <property type="entry name" value="ARM-type_fold"/>
</dbReference>
<dbReference type="InterPro" id="IPR009028">
    <property type="entry name" value="Coatomer/calthrin_app_sub_C"/>
</dbReference>
<evidence type="ECO:0000256" key="7">
    <source>
        <dbReference type="PIRNR" id="PIRNR037091"/>
    </source>
</evidence>
<keyword evidence="11" id="KW-1185">Reference proteome</keyword>
<dbReference type="PIRSF" id="PIRSF037091">
    <property type="entry name" value="AP2_complex_alpha"/>
    <property type="match status" value="1"/>
</dbReference>
<dbReference type="InterPro" id="IPR002553">
    <property type="entry name" value="Clathrin/coatomer_adapt-like_N"/>
</dbReference>
<dbReference type="GeneID" id="95979712"/>
<dbReference type="InterPro" id="IPR003164">
    <property type="entry name" value="Clathrin_a-adaptin_app_sub_C"/>
</dbReference>
<evidence type="ECO:0000256" key="1">
    <source>
        <dbReference type="ARBA" id="ARBA00004277"/>
    </source>
</evidence>
<gene>
    <name evidence="10" type="ORF">AAFC00_006013</name>
</gene>
<accession>A0ABR3P6R9</accession>
<keyword evidence="2 7" id="KW-0813">Transport</keyword>
<dbReference type="SMART" id="SM00809">
    <property type="entry name" value="Alpha_adaptinC2"/>
    <property type="match status" value="1"/>
</dbReference>
<dbReference type="SUPFAM" id="SSF49348">
    <property type="entry name" value="Clathrin adaptor appendage domain"/>
    <property type="match status" value="1"/>
</dbReference>
<dbReference type="SUPFAM" id="SSF55711">
    <property type="entry name" value="Subdomain of clathrin and coatomer appendage domain"/>
    <property type="match status" value="1"/>
</dbReference>
<dbReference type="InterPro" id="IPR050840">
    <property type="entry name" value="Adaptor_Complx_Large_Subunit"/>
</dbReference>
<dbReference type="SUPFAM" id="SSF48371">
    <property type="entry name" value="ARM repeat"/>
    <property type="match status" value="1"/>
</dbReference>
<name>A0ABR3P6R9_9PEZI</name>
<evidence type="ECO:0000256" key="2">
    <source>
        <dbReference type="ARBA" id="ARBA00022448"/>
    </source>
</evidence>
<evidence type="ECO:0000313" key="11">
    <source>
        <dbReference type="Proteomes" id="UP001562354"/>
    </source>
</evidence>
<comment type="function">
    <text evidence="7">Adaptins are components of the adaptor complexes which link clathrin to receptors in coated vesicles. Clathrin-associated protein complexes are believed to interact with the cytoplasmic tails of membrane proteins, leading to their selection and concentration.</text>
</comment>
<dbReference type="Pfam" id="PF02296">
    <property type="entry name" value="Alpha_adaptin_C"/>
    <property type="match status" value="1"/>
</dbReference>
<evidence type="ECO:0000256" key="8">
    <source>
        <dbReference type="SAM" id="MobiDB-lite"/>
    </source>
</evidence>
<dbReference type="InterPro" id="IPR011989">
    <property type="entry name" value="ARM-like"/>
</dbReference>
<keyword evidence="3 7" id="KW-0254">Endocytosis</keyword>
<sequence length="966" mass="108062">MSSSAGGGIFSRGGGSKDNSMRGLVSFIADLRNARARELEEKRINKELANIRQNFKKGALSGYDKKKYVCKLLYIYILGWNVDFGHLEAVNLVSATKYSEKQIGYLAVTLMLHEEHELLHLVVNSIRKDLMDVNELNNCLALHAIANVGGREMGEALSADVHRLLISPTSKPFVKKKAALTLLRLYRKAPSIVQAEWTERMISIMDDQDMGVALSVTSLVMTLAQDDPEQYRNCYVKAAQRLKRVVVDLDCPGDYYYYKVPCPWIQVKLLRMLQYFPPSEDTHTRALIRESLQKIMDNAMEMPKNVQQNNAQNAVLFEAINLVIHLDTEQELMVKISARLGKFIQSRETNVRYLGLEAMTHLAARSETLDPIKKHQQIIIGSLRDRDISVRRQGLDLLYSMCDSTNARPIVAELLKYLQTADYAIREEMVLKIAILTEKYATDVQWYVDISLRLISMAGDHVSDEVWQRVIQIVTNNEELQVYAASTILDYLRAEQCHETLIKIGSYLLGEFGHLVADSKGCSPIEQFIALQSKFSACSPNTRAMILSAFVKFVNLFPEIKPQLLQAFKTYSHTLDSELQQRACEYLALATMPTDDLLRTVLDEMPPFPERASALLSRLHSKHHNTTDKRTWVAGGKDANMDILSRNNTLKRSFSAGNTLTTTPTGNGTAQGANGNGTTTPGGMKTPGEELSGLDFFSANEANGQKAPNLATATHLSPGWERGHAMLLAQPEGILYEDGQIQVGLRSEYRAELGCIILYFTNKSPSSALTSFTATFNNPSSDSLKMDVKNLPDTRIGPAGQTMAMVMIECRRPFTQAPTLRISWLAGALQALTLQVPLALHKYLSSAPLSAEDFFKRWKQIGGAPREAQKIFASKDVSQVPTRRILEGFKWGILDRVDPNEKNFVAACVLSMSEQGKVGCLMRLEPNEGQKMYRLTIRATDESVPPILLKMMEERLTLGEAPFYPP</sequence>
<feature type="region of interest" description="Disordered" evidence="8">
    <location>
        <begin position="660"/>
        <end position="685"/>
    </location>
</feature>
<evidence type="ECO:0000256" key="4">
    <source>
        <dbReference type="ARBA" id="ARBA00022927"/>
    </source>
</evidence>
<dbReference type="InterPro" id="IPR013041">
    <property type="entry name" value="Clathrin_app_Ig-like_sf"/>
</dbReference>
<dbReference type="Proteomes" id="UP001562354">
    <property type="component" value="Unassembled WGS sequence"/>
</dbReference>
<feature type="domain" description="Clathrin adaptor alpha/beta/gamma-adaptin appendage Ig-like subdomain" evidence="9">
    <location>
        <begin position="725"/>
        <end position="837"/>
    </location>
</feature>
<dbReference type="InterPro" id="IPR012295">
    <property type="entry name" value="TBP_dom_sf"/>
</dbReference>
<dbReference type="EMBL" id="JBFMKM010000013">
    <property type="protein sequence ID" value="KAL1301827.1"/>
    <property type="molecule type" value="Genomic_DNA"/>
</dbReference>
<keyword evidence="5 7" id="KW-0472">Membrane</keyword>
<dbReference type="RefSeq" id="XP_069198103.1">
    <property type="nucleotide sequence ID" value="XM_069345896.1"/>
</dbReference>
<dbReference type="Pfam" id="PF01602">
    <property type="entry name" value="Adaptin_N"/>
    <property type="match status" value="1"/>
</dbReference>
<evidence type="ECO:0000313" key="10">
    <source>
        <dbReference type="EMBL" id="KAL1301827.1"/>
    </source>
</evidence>
<evidence type="ECO:0000256" key="5">
    <source>
        <dbReference type="ARBA" id="ARBA00023136"/>
    </source>
</evidence>
<dbReference type="Gene3D" id="2.60.40.1230">
    <property type="match status" value="1"/>
</dbReference>
<dbReference type="Pfam" id="PF02883">
    <property type="entry name" value="Alpha_adaptinC2"/>
    <property type="match status" value="1"/>
</dbReference>
<evidence type="ECO:0000256" key="6">
    <source>
        <dbReference type="ARBA" id="ARBA00023176"/>
    </source>
</evidence>
<keyword evidence="4 7" id="KW-0653">Protein transport</keyword>
<evidence type="ECO:0000259" key="9">
    <source>
        <dbReference type="SMART" id="SM00809"/>
    </source>
</evidence>
<dbReference type="Gene3D" id="1.25.10.10">
    <property type="entry name" value="Leucine-rich Repeat Variant"/>
    <property type="match status" value="1"/>
</dbReference>
<reference evidence="10 11" key="1">
    <citation type="submission" date="2024-07" db="EMBL/GenBank/DDBJ databases">
        <title>Draft sequence of the Neodothiora populina.</title>
        <authorList>
            <person name="Drown D.D."/>
            <person name="Schuette U.S."/>
            <person name="Buechlein A.B."/>
            <person name="Rusch D.R."/>
            <person name="Winton L.W."/>
            <person name="Adams G.A."/>
        </authorList>
    </citation>
    <scope>NUCLEOTIDE SEQUENCE [LARGE SCALE GENOMIC DNA]</scope>
    <source>
        <strain evidence="10 11">CPC 39397</strain>
    </source>
</reference>
<comment type="caution">
    <text evidence="10">The sequence shown here is derived from an EMBL/GenBank/DDBJ whole genome shotgun (WGS) entry which is preliminary data.</text>
</comment>
<keyword evidence="6 7" id="KW-0168">Coated pit</keyword>
<protein>
    <recommendedName>
        <fullName evidence="7">AP-2 complex subunit alpha</fullName>
    </recommendedName>
</protein>
<dbReference type="InterPro" id="IPR008152">
    <property type="entry name" value="Clathrin_a/b/g-adaptin_app_Ig"/>
</dbReference>